<evidence type="ECO:0000259" key="1">
    <source>
        <dbReference type="Pfam" id="PF12680"/>
    </source>
</evidence>
<organism evidence="2 3">
    <name type="scientific">Microlunatus flavus</name>
    <dbReference type="NCBI Taxonomy" id="1036181"/>
    <lineage>
        <taxon>Bacteria</taxon>
        <taxon>Bacillati</taxon>
        <taxon>Actinomycetota</taxon>
        <taxon>Actinomycetes</taxon>
        <taxon>Propionibacteriales</taxon>
        <taxon>Propionibacteriaceae</taxon>
        <taxon>Microlunatus</taxon>
    </lineage>
</organism>
<evidence type="ECO:0000313" key="3">
    <source>
        <dbReference type="Proteomes" id="UP000198504"/>
    </source>
</evidence>
<gene>
    <name evidence="2" type="ORF">SAMN05421756_10483</name>
</gene>
<proteinExistence type="predicted"/>
<accession>A0A1H9H0U1</accession>
<dbReference type="EMBL" id="FOFA01000004">
    <property type="protein sequence ID" value="SEQ55964.1"/>
    <property type="molecule type" value="Genomic_DNA"/>
</dbReference>
<dbReference type="SUPFAM" id="SSF54427">
    <property type="entry name" value="NTF2-like"/>
    <property type="match status" value="1"/>
</dbReference>
<name>A0A1H9H0U1_9ACTN</name>
<dbReference type="STRING" id="1036181.SAMN05421756_10483"/>
<evidence type="ECO:0000313" key="2">
    <source>
        <dbReference type="EMBL" id="SEQ55964.1"/>
    </source>
</evidence>
<dbReference type="OrthoDB" id="7064268at2"/>
<protein>
    <submittedName>
        <fullName evidence="2">SnoaL-like domain-containing protein</fullName>
    </submittedName>
</protein>
<reference evidence="3" key="1">
    <citation type="submission" date="2016-10" db="EMBL/GenBank/DDBJ databases">
        <authorList>
            <person name="Varghese N."/>
            <person name="Submissions S."/>
        </authorList>
    </citation>
    <scope>NUCLEOTIDE SEQUENCE [LARGE SCALE GENOMIC DNA]</scope>
    <source>
        <strain evidence="3">CGMCC 4.6856</strain>
    </source>
</reference>
<dbReference type="InterPro" id="IPR032710">
    <property type="entry name" value="NTF2-like_dom_sf"/>
</dbReference>
<dbReference type="InterPro" id="IPR037401">
    <property type="entry name" value="SnoaL-like"/>
</dbReference>
<dbReference type="AlphaFoldDB" id="A0A1H9H0U1"/>
<dbReference type="RefSeq" id="WP_091179901.1">
    <property type="nucleotide sequence ID" value="NZ_FOFA01000004.1"/>
</dbReference>
<dbReference type="Gene3D" id="3.10.450.50">
    <property type="match status" value="1"/>
</dbReference>
<keyword evidence="3" id="KW-1185">Reference proteome</keyword>
<dbReference type="Proteomes" id="UP000198504">
    <property type="component" value="Unassembled WGS sequence"/>
</dbReference>
<dbReference type="Pfam" id="PF12680">
    <property type="entry name" value="SnoaL_2"/>
    <property type="match status" value="1"/>
</dbReference>
<feature type="domain" description="SnoaL-like" evidence="1">
    <location>
        <begin position="15"/>
        <end position="112"/>
    </location>
</feature>
<sequence>MTATAHQLLAANLHHVFGERDPDRRRAAAKAAYAEDVRFTDPEETVVGVDALLAKAARLLQDAPGFVFAEAGPAYAAGERAALAWTFGPEGGEPVARGLDVLTVVDGRITEVLTLIAEG</sequence>